<proteinExistence type="predicted"/>
<dbReference type="SUPFAM" id="SSF46785">
    <property type="entry name" value="Winged helix' DNA-binding domain"/>
    <property type="match status" value="1"/>
</dbReference>
<organism evidence="3 4">
    <name type="scientific">Fannyhessea vaginae DSM 15829</name>
    <dbReference type="NCBI Taxonomy" id="525256"/>
    <lineage>
        <taxon>Bacteria</taxon>
        <taxon>Bacillati</taxon>
        <taxon>Actinomycetota</taxon>
        <taxon>Coriobacteriia</taxon>
        <taxon>Coriobacteriales</taxon>
        <taxon>Atopobiaceae</taxon>
        <taxon>Fannyhessea</taxon>
    </lineage>
</organism>
<dbReference type="AlphaFoldDB" id="F1T5R6"/>
<dbReference type="InterPro" id="IPR036890">
    <property type="entry name" value="HATPase_C_sf"/>
</dbReference>
<dbReference type="InterPro" id="IPR003594">
    <property type="entry name" value="HATPase_dom"/>
</dbReference>
<dbReference type="EMBL" id="ACGK02000001">
    <property type="protein sequence ID" value="EGF23200.1"/>
    <property type="molecule type" value="Genomic_DNA"/>
</dbReference>
<comment type="caution">
    <text evidence="3">The sequence shown here is derived from an EMBL/GenBank/DDBJ whole genome shotgun (WGS) entry which is preliminary data.</text>
</comment>
<evidence type="ECO:0000313" key="4">
    <source>
        <dbReference type="Proteomes" id="UP000005947"/>
    </source>
</evidence>
<reference evidence="3 4" key="1">
    <citation type="submission" date="2011-02" db="EMBL/GenBank/DDBJ databases">
        <authorList>
            <person name="Muzny D."/>
            <person name="Qin X."/>
            <person name="Buhay C."/>
            <person name="Dugan-Rocha S."/>
            <person name="Ding Y."/>
            <person name="Chen G."/>
            <person name="Hawes A."/>
            <person name="Holder M."/>
            <person name="Jhangiani S."/>
            <person name="Johnson A."/>
            <person name="Khan Z."/>
            <person name="Li Z."/>
            <person name="Liu W."/>
            <person name="Liu X."/>
            <person name="Perez L."/>
            <person name="Shen H."/>
            <person name="Wang Q."/>
            <person name="Watt J."/>
            <person name="Xi L."/>
            <person name="Xin Y."/>
            <person name="Zhou J."/>
            <person name="Deng J."/>
            <person name="Jiang H."/>
            <person name="Liu Y."/>
            <person name="Qu J."/>
            <person name="Song X.-Z."/>
            <person name="Zhang L."/>
            <person name="Villasana D."/>
            <person name="Johnson A."/>
            <person name="Liu J."/>
            <person name="Liyanage D."/>
            <person name="Lorensuhewa L."/>
            <person name="Robinson T."/>
            <person name="Song A."/>
            <person name="Song B.-B."/>
            <person name="Dinh H."/>
            <person name="Thornton R."/>
            <person name="Coyle M."/>
            <person name="Francisco L."/>
            <person name="Jackson L."/>
            <person name="Javaid M."/>
            <person name="Korchina V."/>
            <person name="Kovar C."/>
            <person name="Mata R."/>
            <person name="Mathew T."/>
            <person name="Ngo R."/>
            <person name="Nguyen L."/>
            <person name="Nguyen N."/>
            <person name="Okwuonu G."/>
            <person name="Ongeri F."/>
            <person name="Pham C."/>
            <person name="Simmons D."/>
            <person name="Wilczek-Boney K."/>
            <person name="Hale W."/>
            <person name="Jakkamsetti A."/>
            <person name="Pham P."/>
            <person name="Ruth R."/>
            <person name="San Lucas F."/>
            <person name="Warren J."/>
            <person name="Zhang J."/>
            <person name="Zhao Z."/>
            <person name="Zhou C."/>
            <person name="Zhu D."/>
            <person name="Lee S."/>
            <person name="Bess C."/>
            <person name="Blankenburg K."/>
            <person name="Forbes L."/>
            <person name="Fu Q."/>
            <person name="Gubbala S."/>
            <person name="Hirani K."/>
            <person name="Jayaseelan J.C."/>
            <person name="Lara F."/>
            <person name="Munidasa M."/>
            <person name="Palculict T."/>
            <person name="Patil S."/>
            <person name="Pu L.-L."/>
            <person name="Saada N."/>
            <person name="Tang L."/>
            <person name="Weissenberger G."/>
            <person name="Zhu Y."/>
            <person name="Hemphill L."/>
            <person name="Shang Y."/>
            <person name="Youmans B."/>
            <person name="Ayvaz T."/>
            <person name="Ross M."/>
            <person name="Santibanez J."/>
            <person name="Aqrawi P."/>
            <person name="Gross S."/>
            <person name="Joshi V."/>
            <person name="Fowler G."/>
            <person name="Nazareth L."/>
            <person name="Reid J."/>
            <person name="Worley K."/>
            <person name="Petrosino J."/>
            <person name="Highlander S."/>
            <person name="Gibbs R."/>
        </authorList>
    </citation>
    <scope>NUCLEOTIDE SEQUENCE [LARGE SCALE GENOMIC DNA]</scope>
    <source>
        <strain evidence="3 4">DSM 15829</strain>
    </source>
</reference>
<protein>
    <recommendedName>
        <fullName evidence="2">Histidine kinase/HSP90-like ATPase domain-containing protein</fullName>
    </recommendedName>
</protein>
<dbReference type="eggNOG" id="COG1846">
    <property type="taxonomic scope" value="Bacteria"/>
</dbReference>
<sequence length="393" mass="44533">MYSKRGENMAHAFYPFVEDHEGEKELDSQDKLDSKDKTVSDSTSKNDVLLPHYAARIAVFDATNAAPRVVVIEPCNVRDYLEEITQQVTKLASEQGGTIPFMVIREIVENFIHAYFIEPSISILDKGMTIRFADQGPGIKEKDKALDFGTTSATTEMKRYIRGVGSGLPYVREYMKSTHGFLDVEDNINGGTIVTLCAQSDTQYSRKTYDKTPTVNTHPSVQGYTTHQPMDSVQNYEVNEPDAFNRAYQANTNYPVNVYTPYSTKQTPTRYAPLYQQTSQQTPPQEYQQTPLQDYLQQQAQASYPMQIQQPQATSPLSTLPLTARQEQVLRCAQTYGYVGPTELTKLYGLSQPTWSRELKALEDMGILHKNPKEQKRVITKLGYAYINSHLQQ</sequence>
<dbReference type="Gene3D" id="1.10.10.10">
    <property type="entry name" value="Winged helix-like DNA-binding domain superfamily/Winged helix DNA-binding domain"/>
    <property type="match status" value="1"/>
</dbReference>
<feature type="region of interest" description="Disordered" evidence="1">
    <location>
        <begin position="20"/>
        <end position="44"/>
    </location>
</feature>
<name>F1T5R6_9ACTN</name>
<dbReference type="Gene3D" id="3.30.565.10">
    <property type="entry name" value="Histidine kinase-like ATPase, C-terminal domain"/>
    <property type="match status" value="1"/>
</dbReference>
<dbReference type="Pfam" id="PF02518">
    <property type="entry name" value="HATPase_c"/>
    <property type="match status" value="1"/>
</dbReference>
<evidence type="ECO:0000259" key="2">
    <source>
        <dbReference type="Pfam" id="PF02518"/>
    </source>
</evidence>
<dbReference type="InterPro" id="IPR036388">
    <property type="entry name" value="WH-like_DNA-bd_sf"/>
</dbReference>
<evidence type="ECO:0000256" key="1">
    <source>
        <dbReference type="SAM" id="MobiDB-lite"/>
    </source>
</evidence>
<evidence type="ECO:0000313" key="3">
    <source>
        <dbReference type="EMBL" id="EGF23200.1"/>
    </source>
</evidence>
<keyword evidence="4" id="KW-1185">Reference proteome</keyword>
<dbReference type="Proteomes" id="UP000005947">
    <property type="component" value="Unassembled WGS sequence"/>
</dbReference>
<dbReference type="eggNOG" id="COG3290">
    <property type="taxonomic scope" value="Bacteria"/>
</dbReference>
<dbReference type="SUPFAM" id="SSF55874">
    <property type="entry name" value="ATPase domain of HSP90 chaperone/DNA topoisomerase II/histidine kinase"/>
    <property type="match status" value="1"/>
</dbReference>
<feature type="domain" description="Histidine kinase/HSP90-like ATPase" evidence="2">
    <location>
        <begin position="102"/>
        <end position="197"/>
    </location>
</feature>
<accession>F1T5R6</accession>
<feature type="region of interest" description="Disordered" evidence="1">
    <location>
        <begin position="208"/>
        <end position="227"/>
    </location>
</feature>
<gene>
    <name evidence="3" type="ORF">HMPREF0091_10147</name>
</gene>
<feature type="compositionally biased region" description="Basic and acidic residues" evidence="1">
    <location>
        <begin position="20"/>
        <end position="39"/>
    </location>
</feature>
<dbReference type="InterPro" id="IPR036390">
    <property type="entry name" value="WH_DNA-bd_sf"/>
</dbReference>